<protein>
    <submittedName>
        <fullName evidence="1">TIR domain-containing protein</fullName>
    </submittedName>
</protein>
<comment type="caution">
    <text evidence="1">The sequence shown here is derived from an EMBL/GenBank/DDBJ whole genome shotgun (WGS) entry which is preliminary data.</text>
</comment>
<sequence>MRAFAHPSTNQNSVESNLSKSIFISPAVRDKDLVKEIVELIEEGMGVPETEIFCSSLDGYGIPNGQNFVTYIKGQLLSPKVVVLVLTPAYFESKFCIAANKPFNCH</sequence>
<gene>
    <name evidence="1" type="ORF">GPL20_10440</name>
</gene>
<evidence type="ECO:0000313" key="2">
    <source>
        <dbReference type="Proteomes" id="UP000449969"/>
    </source>
</evidence>
<evidence type="ECO:0000313" key="1">
    <source>
        <dbReference type="EMBL" id="MVT73507.1"/>
    </source>
</evidence>
<dbReference type="EMBL" id="WQNE01000006">
    <property type="protein sequence ID" value="MVT73507.1"/>
    <property type="molecule type" value="Genomic_DNA"/>
</dbReference>
<dbReference type="Gene3D" id="3.40.50.10140">
    <property type="entry name" value="Toll/interleukin-1 receptor homology (TIR) domain"/>
    <property type="match status" value="1"/>
</dbReference>
<dbReference type="InterPro" id="IPR035897">
    <property type="entry name" value="Toll_tir_struct_dom_sf"/>
</dbReference>
<dbReference type="Proteomes" id="UP000449969">
    <property type="component" value="Unassembled WGS sequence"/>
</dbReference>
<reference evidence="1 2" key="1">
    <citation type="submission" date="2019-12" db="EMBL/GenBank/DDBJ databases">
        <title>Draft genome sequences Bradyrhizobium cajani AMBPC1010, Bradyrhizobium pachyrhizi AMBPC1040 and Bradyrhizobium yuanmingense ALSPC3051, three plant growth promoting strains isolated from nodules of Cajanus cajan L. in Dominican Republic.</title>
        <authorList>
            <person name="Flores-Felix J.D."/>
            <person name="Araujo J."/>
            <person name="Diaz-Alcantara C."/>
            <person name="Gonzalez-Andres F."/>
            <person name="Velazquez E."/>
        </authorList>
    </citation>
    <scope>NUCLEOTIDE SEQUENCE [LARGE SCALE GENOMIC DNA]</scope>
    <source>
        <strain evidence="1 2">1010</strain>
    </source>
</reference>
<organism evidence="1 2">
    <name type="scientific">Bradyrhizobium cajani</name>
    <dbReference type="NCBI Taxonomy" id="1928661"/>
    <lineage>
        <taxon>Bacteria</taxon>
        <taxon>Pseudomonadati</taxon>
        <taxon>Pseudomonadota</taxon>
        <taxon>Alphaproteobacteria</taxon>
        <taxon>Hyphomicrobiales</taxon>
        <taxon>Nitrobacteraceae</taxon>
        <taxon>Bradyrhizobium</taxon>
    </lineage>
</organism>
<name>A0A844T3P6_9BRAD</name>
<dbReference type="SUPFAM" id="SSF52200">
    <property type="entry name" value="Toll/Interleukin receptor TIR domain"/>
    <property type="match status" value="1"/>
</dbReference>
<keyword evidence="2" id="KW-1185">Reference proteome</keyword>
<dbReference type="AlphaFoldDB" id="A0A844T3P6"/>
<accession>A0A844T3P6</accession>
<proteinExistence type="predicted"/>